<dbReference type="PANTHER" id="PTHR10151">
    <property type="entry name" value="ECTONUCLEOTIDE PYROPHOSPHATASE/PHOSPHODIESTERASE"/>
    <property type="match status" value="1"/>
</dbReference>
<gene>
    <name evidence="1" type="ORF">METZ01_LOCUS41503</name>
</gene>
<dbReference type="Gene3D" id="3.40.720.10">
    <property type="entry name" value="Alkaline Phosphatase, subunit A"/>
    <property type="match status" value="1"/>
</dbReference>
<organism evidence="1">
    <name type="scientific">marine metagenome</name>
    <dbReference type="NCBI Taxonomy" id="408172"/>
    <lineage>
        <taxon>unclassified sequences</taxon>
        <taxon>metagenomes</taxon>
        <taxon>ecological metagenomes</taxon>
    </lineage>
</organism>
<dbReference type="PANTHER" id="PTHR10151:SF120">
    <property type="entry name" value="BIS(5'-ADENOSYL)-TRIPHOSPHATASE"/>
    <property type="match status" value="1"/>
</dbReference>
<sequence>MKKHCLLLFFITLFYFSCGQGQQDAYVLLISFDGFRADYLDRYNTPNFDTFIKNGVGAVGMKPSFVTKTFPNHYSIATGMYAENHGLVGNHFYDPVLDENYTMSDRSKVEDPKFYGGEPIWVTAEKQGVKTASYFWVGSEAPIKGVYPSRWKRYDHDFPFEARIDSVADWFSLPVSERPRLCLLYFHEPDGAGHDFGPESPETGRMVTRMDSIFGIIVEKMSNLDIYPQLNIIAVSDHGMAEISSDRTVNLSDYTDIGAVIQEGSGPYAMLYSESEGEVEKAVVALKKAPHISVFLKKEIPDRFHFKNHYRIKEALLLAEEGWYIKNQAISSSDTAGAYVPAGGTHGYDNILMSMHTLFAAGGPDFQNGIISEPFENIHLYPMIAHILDIEPNPEIDGKIDNIRHLLR</sequence>
<proteinExistence type="predicted"/>
<dbReference type="CDD" id="cd16018">
    <property type="entry name" value="Enpp"/>
    <property type="match status" value="1"/>
</dbReference>
<evidence type="ECO:0008006" key="2">
    <source>
        <dbReference type="Google" id="ProtNLM"/>
    </source>
</evidence>
<accession>A0A381RCN0</accession>
<protein>
    <recommendedName>
        <fullName evidence="2">Alkaline phosphatase family protein</fullName>
    </recommendedName>
</protein>
<dbReference type="InterPro" id="IPR002591">
    <property type="entry name" value="Phosphodiest/P_Trfase"/>
</dbReference>
<name>A0A381RCN0_9ZZZZ</name>
<dbReference type="GO" id="GO:0016787">
    <property type="term" value="F:hydrolase activity"/>
    <property type="evidence" value="ECO:0007669"/>
    <property type="project" value="UniProtKB-ARBA"/>
</dbReference>
<dbReference type="AlphaFoldDB" id="A0A381RCN0"/>
<dbReference type="SUPFAM" id="SSF53649">
    <property type="entry name" value="Alkaline phosphatase-like"/>
    <property type="match status" value="1"/>
</dbReference>
<dbReference type="Pfam" id="PF01663">
    <property type="entry name" value="Phosphodiest"/>
    <property type="match status" value="1"/>
</dbReference>
<dbReference type="Gene3D" id="3.30.1360.180">
    <property type="match status" value="1"/>
</dbReference>
<evidence type="ECO:0000313" key="1">
    <source>
        <dbReference type="EMBL" id="SUZ88649.1"/>
    </source>
</evidence>
<reference evidence="1" key="1">
    <citation type="submission" date="2018-05" db="EMBL/GenBank/DDBJ databases">
        <authorList>
            <person name="Lanie J.A."/>
            <person name="Ng W.-L."/>
            <person name="Kazmierczak K.M."/>
            <person name="Andrzejewski T.M."/>
            <person name="Davidsen T.M."/>
            <person name="Wayne K.J."/>
            <person name="Tettelin H."/>
            <person name="Glass J.I."/>
            <person name="Rusch D."/>
            <person name="Podicherti R."/>
            <person name="Tsui H.-C.T."/>
            <person name="Winkler M.E."/>
        </authorList>
    </citation>
    <scope>NUCLEOTIDE SEQUENCE</scope>
</reference>
<dbReference type="EMBL" id="UINC01001781">
    <property type="protein sequence ID" value="SUZ88649.1"/>
    <property type="molecule type" value="Genomic_DNA"/>
</dbReference>
<dbReference type="InterPro" id="IPR017850">
    <property type="entry name" value="Alkaline_phosphatase_core_sf"/>
</dbReference>